<dbReference type="PANTHER" id="PTHR21533:SF19">
    <property type="entry name" value="LEUCINE-RICH PROTEIN"/>
    <property type="match status" value="1"/>
</dbReference>
<dbReference type="Proteomes" id="UP000019118">
    <property type="component" value="Unassembled WGS sequence"/>
</dbReference>
<dbReference type="KEGG" id="dpa:109536791"/>
<accession>A0AAR5PCB6</accession>
<dbReference type="AlphaFoldDB" id="A0AAR5PCB6"/>
<organism evidence="2 3">
    <name type="scientific">Dendroctonus ponderosae</name>
    <name type="common">Mountain pine beetle</name>
    <dbReference type="NCBI Taxonomy" id="77166"/>
    <lineage>
        <taxon>Eukaryota</taxon>
        <taxon>Metazoa</taxon>
        <taxon>Ecdysozoa</taxon>
        <taxon>Arthropoda</taxon>
        <taxon>Hexapoda</taxon>
        <taxon>Insecta</taxon>
        <taxon>Pterygota</taxon>
        <taxon>Neoptera</taxon>
        <taxon>Endopterygota</taxon>
        <taxon>Coleoptera</taxon>
        <taxon>Polyphaga</taxon>
        <taxon>Cucujiformia</taxon>
        <taxon>Curculionidae</taxon>
        <taxon>Scolytinae</taxon>
        <taxon>Dendroctonus</taxon>
    </lineage>
</organism>
<keyword evidence="1" id="KW-0175">Coiled coil</keyword>
<sequence>MPIFGSKFSPRKTPIRKSNVNVNSDKLLEDLVGEHNFVKVSLGDQELVFDNGEWIPSSGKNSSTHKVNQKLKKKNQELQEENNLLRIKYELILNMLSEITAGHQTKEKELDKCRKSTKRLAATFPS</sequence>
<evidence type="ECO:0000256" key="1">
    <source>
        <dbReference type="SAM" id="Coils"/>
    </source>
</evidence>
<dbReference type="Pfam" id="PF14645">
    <property type="entry name" value="Chibby"/>
    <property type="match status" value="1"/>
</dbReference>
<keyword evidence="3" id="KW-1185">Reference proteome</keyword>
<name>A0AAR5PCB6_DENPD</name>
<dbReference type="InterPro" id="IPR028118">
    <property type="entry name" value="Chibby_fam"/>
</dbReference>
<proteinExistence type="predicted"/>
<dbReference type="GeneID" id="109536791"/>
<dbReference type="PANTHER" id="PTHR21533">
    <property type="entry name" value="LEUCINE-RICH PROTEIN"/>
    <property type="match status" value="1"/>
</dbReference>
<dbReference type="RefSeq" id="XP_019758715.1">
    <property type="nucleotide sequence ID" value="XM_019903156.2"/>
</dbReference>
<protein>
    <submittedName>
        <fullName evidence="2">Uncharacterized protein</fullName>
    </submittedName>
</protein>
<evidence type="ECO:0000313" key="2">
    <source>
        <dbReference type="EnsemblMetazoa" id="XP_019758715.1"/>
    </source>
</evidence>
<dbReference type="CDD" id="cd07429">
    <property type="entry name" value="Cby_like"/>
    <property type="match status" value="1"/>
</dbReference>
<evidence type="ECO:0000313" key="3">
    <source>
        <dbReference type="Proteomes" id="UP000019118"/>
    </source>
</evidence>
<reference evidence="3" key="1">
    <citation type="journal article" date="2013" name="Genome Biol.">
        <title>Draft genome of the mountain pine beetle, Dendroctonus ponderosae Hopkins, a major forest pest.</title>
        <authorList>
            <person name="Keeling C.I."/>
            <person name="Yuen M.M."/>
            <person name="Liao N.Y."/>
            <person name="Docking T.R."/>
            <person name="Chan S.K."/>
            <person name="Taylor G.A."/>
            <person name="Palmquist D.L."/>
            <person name="Jackman S.D."/>
            <person name="Nguyen A."/>
            <person name="Li M."/>
            <person name="Henderson H."/>
            <person name="Janes J.K."/>
            <person name="Zhao Y."/>
            <person name="Pandoh P."/>
            <person name="Moore R."/>
            <person name="Sperling F.A."/>
            <person name="Huber D.P."/>
            <person name="Birol I."/>
            <person name="Jones S.J."/>
            <person name="Bohlmann J."/>
        </authorList>
    </citation>
    <scope>NUCLEOTIDE SEQUENCE</scope>
</reference>
<dbReference type="EnsemblMetazoa" id="XM_019903156.1">
    <property type="protein sequence ID" value="XP_019758715.1"/>
    <property type="gene ID" value="LOC109536791"/>
</dbReference>
<feature type="coiled-coil region" evidence="1">
    <location>
        <begin position="61"/>
        <end position="95"/>
    </location>
</feature>
<reference evidence="2" key="2">
    <citation type="submission" date="2024-08" db="UniProtKB">
        <authorList>
            <consortium name="EnsemblMetazoa"/>
        </authorList>
    </citation>
    <scope>IDENTIFICATION</scope>
</reference>